<comment type="subcellular location">
    <subcellularLocation>
        <location evidence="1">Membrane</location>
        <topology evidence="1">Multi-pass membrane protein</topology>
    </subcellularLocation>
</comment>
<comment type="caution">
    <text evidence="9">The sequence shown here is derived from an EMBL/GenBank/DDBJ whole genome shotgun (WGS) entry which is preliminary data.</text>
</comment>
<dbReference type="RefSeq" id="WP_119147505.1">
    <property type="nucleotide sequence ID" value="NZ_JBHSOV010000005.1"/>
</dbReference>
<feature type="transmembrane region" description="Helical" evidence="8">
    <location>
        <begin position="41"/>
        <end position="65"/>
    </location>
</feature>
<evidence type="ECO:0000256" key="3">
    <source>
        <dbReference type="ARBA" id="ARBA00022448"/>
    </source>
</evidence>
<feature type="transmembrane region" description="Helical" evidence="8">
    <location>
        <begin position="218"/>
        <end position="241"/>
    </location>
</feature>
<keyword evidence="7 8" id="KW-0472">Membrane</keyword>
<dbReference type="NCBIfam" id="TIGR00912">
    <property type="entry name" value="2A0309"/>
    <property type="match status" value="1"/>
</dbReference>
<evidence type="ECO:0000256" key="6">
    <source>
        <dbReference type="ARBA" id="ARBA00022989"/>
    </source>
</evidence>
<sequence length="366" mass="40426">MSEQSKLSAHQLMVISVFFTIGSAILVIPAVMAHFAKQDAWIAAVIGVGAGMLSVWIITAVGVQFPKRTLIEIIEAALGRWPGKIISLWLFGTIFLCSPSVVLFVLGNFMVTQMMPETPVQSLQILFALIVVMGARLGLETLARAAELLFPFFAVLYVLLVVSASPEIKIANLQPLFETDLASLGSASLFFMCTLNMPIVVLLMIFPSMSPPLRARKAIFTGSLIGSLAMAVIVLVTILVFGPDFTAGHFFPSYELAQKIRIAGFFQRFEVIIAFLWILSLYFRLTLYIYCTATAAAQIFRLKDHRPLILPIGMLLVVMPTLIFPNIAYEQTYELKTWIPYTLSVGLLLPLLLLIVHGLRKALVSR</sequence>
<evidence type="ECO:0000256" key="5">
    <source>
        <dbReference type="ARBA" id="ARBA00022692"/>
    </source>
</evidence>
<dbReference type="PANTHER" id="PTHR34975:SF2">
    <property type="entry name" value="SPORE GERMINATION PROTEIN A2"/>
    <property type="match status" value="1"/>
</dbReference>
<keyword evidence="6 8" id="KW-1133">Transmembrane helix</keyword>
<dbReference type="GO" id="GO:0016020">
    <property type="term" value="C:membrane"/>
    <property type="evidence" value="ECO:0007669"/>
    <property type="project" value="UniProtKB-SubCell"/>
</dbReference>
<comment type="similarity">
    <text evidence="2">Belongs to the amino acid-polyamine-organocation (APC) superfamily. Spore germination protein (SGP) (TC 2.A.3.9) family.</text>
</comment>
<dbReference type="PANTHER" id="PTHR34975">
    <property type="entry name" value="SPORE GERMINATION PROTEIN A2"/>
    <property type="match status" value="1"/>
</dbReference>
<evidence type="ECO:0000256" key="7">
    <source>
        <dbReference type="ARBA" id="ARBA00023136"/>
    </source>
</evidence>
<evidence type="ECO:0000256" key="2">
    <source>
        <dbReference type="ARBA" id="ARBA00007998"/>
    </source>
</evidence>
<evidence type="ECO:0000313" key="9">
    <source>
        <dbReference type="EMBL" id="RIE05273.1"/>
    </source>
</evidence>
<feature type="transmembrane region" description="Helical" evidence="8">
    <location>
        <begin position="184"/>
        <end position="206"/>
    </location>
</feature>
<dbReference type="AlphaFoldDB" id="A0A398CRU4"/>
<keyword evidence="10" id="KW-1185">Reference proteome</keyword>
<feature type="transmembrane region" description="Helical" evidence="8">
    <location>
        <begin position="12"/>
        <end position="35"/>
    </location>
</feature>
<dbReference type="Pfam" id="PF03845">
    <property type="entry name" value="Spore_permease"/>
    <property type="match status" value="1"/>
</dbReference>
<evidence type="ECO:0000256" key="1">
    <source>
        <dbReference type="ARBA" id="ARBA00004141"/>
    </source>
</evidence>
<keyword evidence="4" id="KW-0309">Germination</keyword>
<protein>
    <submittedName>
        <fullName evidence="9">Spore gernimation protein</fullName>
    </submittedName>
</protein>
<name>A0A398CRU4_9BACL</name>
<keyword evidence="5 8" id="KW-0812">Transmembrane</keyword>
<feature type="transmembrane region" description="Helical" evidence="8">
    <location>
        <begin position="122"/>
        <end position="139"/>
    </location>
</feature>
<proteinExistence type="inferred from homology"/>
<feature type="transmembrane region" description="Helical" evidence="8">
    <location>
        <begin position="146"/>
        <end position="164"/>
    </location>
</feature>
<feature type="transmembrane region" description="Helical" evidence="8">
    <location>
        <begin position="271"/>
        <end position="296"/>
    </location>
</feature>
<dbReference type="OrthoDB" id="2078716at2"/>
<gene>
    <name evidence="9" type="ORF">D3H35_01775</name>
</gene>
<evidence type="ECO:0000256" key="4">
    <source>
        <dbReference type="ARBA" id="ARBA00022544"/>
    </source>
</evidence>
<feature type="transmembrane region" description="Helical" evidence="8">
    <location>
        <begin position="339"/>
        <end position="359"/>
    </location>
</feature>
<keyword evidence="3" id="KW-0813">Transport</keyword>
<feature type="transmembrane region" description="Helical" evidence="8">
    <location>
        <begin position="86"/>
        <end position="110"/>
    </location>
</feature>
<organism evidence="9 10">
    <name type="scientific">Cohnella faecalis</name>
    <dbReference type="NCBI Taxonomy" id="2315694"/>
    <lineage>
        <taxon>Bacteria</taxon>
        <taxon>Bacillati</taxon>
        <taxon>Bacillota</taxon>
        <taxon>Bacilli</taxon>
        <taxon>Bacillales</taxon>
        <taxon>Paenibacillaceae</taxon>
        <taxon>Cohnella</taxon>
    </lineage>
</organism>
<dbReference type="EMBL" id="QXJM01000014">
    <property type="protein sequence ID" value="RIE05273.1"/>
    <property type="molecule type" value="Genomic_DNA"/>
</dbReference>
<dbReference type="InterPro" id="IPR004761">
    <property type="entry name" value="Spore_GerAB"/>
</dbReference>
<evidence type="ECO:0000256" key="8">
    <source>
        <dbReference type="SAM" id="Phobius"/>
    </source>
</evidence>
<feature type="transmembrane region" description="Helical" evidence="8">
    <location>
        <begin position="308"/>
        <end position="327"/>
    </location>
</feature>
<evidence type="ECO:0000313" key="10">
    <source>
        <dbReference type="Proteomes" id="UP000266340"/>
    </source>
</evidence>
<dbReference type="GO" id="GO:0009847">
    <property type="term" value="P:spore germination"/>
    <property type="evidence" value="ECO:0007669"/>
    <property type="project" value="InterPro"/>
</dbReference>
<accession>A0A398CRU4</accession>
<reference evidence="9 10" key="1">
    <citation type="submission" date="2018-09" db="EMBL/GenBank/DDBJ databases">
        <title>Cohnella cavernae sp. nov., isolated from a karst cave.</title>
        <authorList>
            <person name="Zhu H."/>
        </authorList>
    </citation>
    <scope>NUCLEOTIDE SEQUENCE [LARGE SCALE GENOMIC DNA]</scope>
    <source>
        <strain evidence="9 10">K2E09-144</strain>
    </source>
</reference>
<dbReference type="Proteomes" id="UP000266340">
    <property type="component" value="Unassembled WGS sequence"/>
</dbReference>